<comment type="caution">
    <text evidence="3">The sequence shown here is derived from an EMBL/GenBank/DDBJ whole genome shotgun (WGS) entry which is preliminary data.</text>
</comment>
<feature type="compositionally biased region" description="Polar residues" evidence="1">
    <location>
        <begin position="482"/>
        <end position="491"/>
    </location>
</feature>
<gene>
    <name evidence="3" type="primary">NUGGC_1</name>
    <name evidence="3" type="ORF">Hypma_005322</name>
</gene>
<feature type="compositionally biased region" description="Low complexity" evidence="1">
    <location>
        <begin position="16"/>
        <end position="34"/>
    </location>
</feature>
<dbReference type="PANTHER" id="PTHR36681:SF3">
    <property type="entry name" value="NUCLEAR GTPASE, GERMINAL CENTER-ASSOCIATED, TANDEM DUPLICATE 3"/>
    <property type="match status" value="1"/>
</dbReference>
<organism evidence="3 4">
    <name type="scientific">Hypsizygus marmoreus</name>
    <name type="common">White beech mushroom</name>
    <name type="synonym">Agaricus marmoreus</name>
    <dbReference type="NCBI Taxonomy" id="39966"/>
    <lineage>
        <taxon>Eukaryota</taxon>
        <taxon>Fungi</taxon>
        <taxon>Dikarya</taxon>
        <taxon>Basidiomycota</taxon>
        <taxon>Agaricomycotina</taxon>
        <taxon>Agaricomycetes</taxon>
        <taxon>Agaricomycetidae</taxon>
        <taxon>Agaricales</taxon>
        <taxon>Tricholomatineae</taxon>
        <taxon>Lyophyllaceae</taxon>
        <taxon>Hypsizygus</taxon>
    </lineage>
</organism>
<evidence type="ECO:0000256" key="1">
    <source>
        <dbReference type="SAM" id="MobiDB-lite"/>
    </source>
</evidence>
<dbReference type="SUPFAM" id="SSF52540">
    <property type="entry name" value="P-loop containing nucleoside triphosphate hydrolases"/>
    <property type="match status" value="1"/>
</dbReference>
<dbReference type="InterPro" id="IPR045063">
    <property type="entry name" value="Dynamin_N"/>
</dbReference>
<dbReference type="PANTHER" id="PTHR36681">
    <property type="entry name" value="NUCLEAR GTPASE, GERMINAL CENTER-ASSOCIATED, TANDEM DUPLICATE 3"/>
    <property type="match status" value="1"/>
</dbReference>
<evidence type="ECO:0000259" key="2">
    <source>
        <dbReference type="Pfam" id="PF00350"/>
    </source>
</evidence>
<dbReference type="AlphaFoldDB" id="A0A369JWV6"/>
<dbReference type="InterPro" id="IPR027417">
    <property type="entry name" value="P-loop_NTPase"/>
</dbReference>
<dbReference type="EMBL" id="LUEZ02000023">
    <property type="protein sequence ID" value="RDB26821.1"/>
    <property type="molecule type" value="Genomic_DNA"/>
</dbReference>
<evidence type="ECO:0000313" key="4">
    <source>
        <dbReference type="Proteomes" id="UP000076154"/>
    </source>
</evidence>
<keyword evidence="4" id="KW-1185">Reference proteome</keyword>
<protein>
    <submittedName>
        <fullName evidence="3">Nuclear GTPase SLIP-GC</fullName>
    </submittedName>
</protein>
<dbReference type="Pfam" id="PF00350">
    <property type="entry name" value="Dynamin_N"/>
    <property type="match status" value="1"/>
</dbReference>
<dbReference type="Proteomes" id="UP000076154">
    <property type="component" value="Unassembled WGS sequence"/>
</dbReference>
<name>A0A369JWV6_HYPMA</name>
<dbReference type="OrthoDB" id="3598281at2759"/>
<dbReference type="Gene3D" id="3.40.50.300">
    <property type="entry name" value="P-loop containing nucleotide triphosphate hydrolases"/>
    <property type="match status" value="1"/>
</dbReference>
<proteinExistence type="predicted"/>
<dbReference type="InParanoid" id="A0A369JWV6"/>
<evidence type="ECO:0000313" key="3">
    <source>
        <dbReference type="EMBL" id="RDB26821.1"/>
    </source>
</evidence>
<feature type="region of interest" description="Disordered" evidence="1">
    <location>
        <begin position="1"/>
        <end position="36"/>
    </location>
</feature>
<feature type="region of interest" description="Disordered" evidence="1">
    <location>
        <begin position="473"/>
        <end position="518"/>
    </location>
</feature>
<accession>A0A369JWV6</accession>
<sequence length="981" mass="110292">MAMNATRRPRCLSDGTQHTTPRTSPTRTTNATQPLNAVPRHRTALRWWEVPSWYDLTSHVYCRPCTSLPCRKSYSMELACIRNMQHMGSNLKFELFTESLELLIPESFSPPCVARVAARTTFHKIAMPSDFTPKDAMRNIPKWVNKIQEAINATPEVAARRSWKNILEECSVPPMLTVALLGGTGAGKSSLLNAILEGDIVPTSGNKACTSVVTEIKYHDAPGHKADVHFISKEDWEHDLGIFVADILDDFKENHRKDKASDEAKKSWDALAAVYTNLTWKELVESPSQEFLKDTQKWPSLKYLGTMTHITCDNLPSFSKELRKWTGGKSPWPLVRKVSVHCASELLASGLTLVDLPGLGDSNAARCAVTEDFIKNSDHFFIVLRVGRAADDIWTSDLLGISKLQLKLGMDGVLQASKVTFIVTMCDTLSYEEMINSLEDDDEPQLAELQHHLQLAREHARGAEAGEATAFARRKDFEDEASNNGMGTSTKTEPREESDASQLKRPSPDQNVATQSKRTRLDIIHYRESKASSSVREYSVFHDLSHARATLSNSRKELKKADYALRAYCSQRQSQETSDTLLRKITDTVAQNGGERSANEFSVFTVSTWDYQKLAGRMSGEPSCFLNAADTHIPSLRSHCRRLGDHGQQEYAQMALLKMKKLLQSILRSLQDDRKNATDRRVLALKWAKGEQSLESRLKQTYAKQQVLTERNLKTNLKNGLSEVCSSGAKRAAEDAPDTIENLLKNKKTLQFQAIMRRQGTAPAWKVDLNDELASLFLRTILDSWRSSLEDDFFSTVRTEIQDSSRKLLDEVVASCQSTALKQYAQSLAEVAISEVAVSMSALHQRAKKQLDSEQKTLSREITVLLQARLFAGYSQALAISGNGSAQKEYLTKYVRRERREIFDGLDTFVLQRFDRIALSIGKLLGKGLNQVAEAIHDEMGPLWEQRPEETRDSEEVRSMVQGMYEELGKLTDQASKWKLD</sequence>
<reference evidence="3" key="1">
    <citation type="submission" date="2018-04" db="EMBL/GenBank/DDBJ databases">
        <title>Whole genome sequencing of Hypsizygus marmoreus.</title>
        <authorList>
            <person name="Choi I.-G."/>
            <person name="Min B."/>
            <person name="Kim J.-G."/>
            <person name="Kim S."/>
            <person name="Oh Y.-L."/>
            <person name="Kong W.-S."/>
            <person name="Park H."/>
            <person name="Jeong J."/>
            <person name="Song E.-S."/>
        </authorList>
    </citation>
    <scope>NUCLEOTIDE SEQUENCE [LARGE SCALE GENOMIC DNA]</scope>
    <source>
        <strain evidence="3">51987-8</strain>
    </source>
</reference>
<feature type="domain" description="Dynamin N-terminal" evidence="2">
    <location>
        <begin position="178"/>
        <end position="404"/>
    </location>
</feature>